<feature type="compositionally biased region" description="Gly residues" evidence="1">
    <location>
        <begin position="536"/>
        <end position="548"/>
    </location>
</feature>
<reference evidence="4" key="1">
    <citation type="journal article" date="2012" name="Science">
        <title>The Paleozoic origin of enzymatic lignin decomposition reconstructed from 31 fungal genomes.</title>
        <authorList>
            <person name="Floudas D."/>
            <person name="Binder M."/>
            <person name="Riley R."/>
            <person name="Barry K."/>
            <person name="Blanchette R.A."/>
            <person name="Henrissat B."/>
            <person name="Martinez A.T."/>
            <person name="Otillar R."/>
            <person name="Spatafora J.W."/>
            <person name="Yadav J.S."/>
            <person name="Aerts A."/>
            <person name="Benoit I."/>
            <person name="Boyd A."/>
            <person name="Carlson A."/>
            <person name="Copeland A."/>
            <person name="Coutinho P.M."/>
            <person name="de Vries R.P."/>
            <person name="Ferreira P."/>
            <person name="Findley K."/>
            <person name="Foster B."/>
            <person name="Gaskell J."/>
            <person name="Glotzer D."/>
            <person name="Gorecki P."/>
            <person name="Heitman J."/>
            <person name="Hesse C."/>
            <person name="Hori C."/>
            <person name="Igarashi K."/>
            <person name="Jurgens J.A."/>
            <person name="Kallen N."/>
            <person name="Kersten P."/>
            <person name="Kohler A."/>
            <person name="Kuees U."/>
            <person name="Kumar T.K.A."/>
            <person name="Kuo A."/>
            <person name="LaButti K."/>
            <person name="Larrondo L.F."/>
            <person name="Lindquist E."/>
            <person name="Ling A."/>
            <person name="Lombard V."/>
            <person name="Lucas S."/>
            <person name="Lundell T."/>
            <person name="Martin R."/>
            <person name="McLaughlin D.J."/>
            <person name="Morgenstern I."/>
            <person name="Morin E."/>
            <person name="Murat C."/>
            <person name="Nagy L.G."/>
            <person name="Nolan M."/>
            <person name="Ohm R.A."/>
            <person name="Patyshakuliyeva A."/>
            <person name="Rokas A."/>
            <person name="Ruiz-Duenas F.J."/>
            <person name="Sabat G."/>
            <person name="Salamov A."/>
            <person name="Samejima M."/>
            <person name="Schmutz J."/>
            <person name="Slot J.C."/>
            <person name="St John F."/>
            <person name="Stenlid J."/>
            <person name="Sun H."/>
            <person name="Sun S."/>
            <person name="Syed K."/>
            <person name="Tsang A."/>
            <person name="Wiebenga A."/>
            <person name="Young D."/>
            <person name="Pisabarro A."/>
            <person name="Eastwood D.C."/>
            <person name="Martin F."/>
            <person name="Cullen D."/>
            <person name="Grigoriev I.V."/>
            <person name="Hibbett D.S."/>
        </authorList>
    </citation>
    <scope>NUCLEOTIDE SEQUENCE [LARGE SCALE GENOMIC DNA]</scope>
    <source>
        <strain evidence="4">FP-91666</strain>
    </source>
</reference>
<evidence type="ECO:0000256" key="1">
    <source>
        <dbReference type="SAM" id="MobiDB-lite"/>
    </source>
</evidence>
<dbReference type="RefSeq" id="XP_007310504.1">
    <property type="nucleotide sequence ID" value="XM_007310442.1"/>
</dbReference>
<evidence type="ECO:0000313" key="3">
    <source>
        <dbReference type="EMBL" id="EIM80369.1"/>
    </source>
</evidence>
<feature type="compositionally biased region" description="Low complexity" evidence="1">
    <location>
        <begin position="445"/>
        <end position="486"/>
    </location>
</feature>
<evidence type="ECO:0000313" key="4">
    <source>
        <dbReference type="Proteomes" id="UP000053927"/>
    </source>
</evidence>
<dbReference type="OMA" id="CMFENIP"/>
<feature type="compositionally biased region" description="Gly residues" evidence="1">
    <location>
        <begin position="563"/>
        <end position="577"/>
    </location>
</feature>
<feature type="compositionally biased region" description="Pro residues" evidence="1">
    <location>
        <begin position="293"/>
        <end position="309"/>
    </location>
</feature>
<dbReference type="AlphaFoldDB" id="R7RYG4"/>
<dbReference type="PROSITE" id="PS50196">
    <property type="entry name" value="RANBD1"/>
    <property type="match status" value="1"/>
</dbReference>
<feature type="compositionally biased region" description="Acidic residues" evidence="1">
    <location>
        <begin position="100"/>
        <end position="118"/>
    </location>
</feature>
<feature type="compositionally biased region" description="Low complexity" evidence="1">
    <location>
        <begin position="499"/>
        <end position="510"/>
    </location>
</feature>
<feature type="compositionally biased region" description="Basic and acidic residues" evidence="1">
    <location>
        <begin position="1"/>
        <end position="12"/>
    </location>
</feature>
<dbReference type="eggNOG" id="KOG0864">
    <property type="taxonomic scope" value="Eukaryota"/>
</dbReference>
<dbReference type="Proteomes" id="UP000053927">
    <property type="component" value="Unassembled WGS sequence"/>
</dbReference>
<evidence type="ECO:0000259" key="2">
    <source>
        <dbReference type="PROSITE" id="PS50196"/>
    </source>
</evidence>
<feature type="compositionally biased region" description="Basic and acidic residues" evidence="1">
    <location>
        <begin position="262"/>
        <end position="272"/>
    </location>
</feature>
<feature type="compositionally biased region" description="Low complexity" evidence="1">
    <location>
        <begin position="549"/>
        <end position="562"/>
    </location>
</feature>
<feature type="compositionally biased region" description="Low complexity" evidence="1">
    <location>
        <begin position="379"/>
        <end position="406"/>
    </location>
</feature>
<feature type="compositionally biased region" description="Basic and acidic residues" evidence="1">
    <location>
        <begin position="311"/>
        <end position="352"/>
    </location>
</feature>
<keyword evidence="4" id="KW-1185">Reference proteome</keyword>
<dbReference type="Gene3D" id="2.30.29.30">
    <property type="entry name" value="Pleckstrin-homology domain (PH domain)/Phosphotyrosine-binding domain (PTB)"/>
    <property type="match status" value="1"/>
</dbReference>
<dbReference type="InterPro" id="IPR011993">
    <property type="entry name" value="PH-like_dom_sf"/>
</dbReference>
<feature type="compositionally biased region" description="Low complexity" evidence="1">
    <location>
        <begin position="578"/>
        <end position="588"/>
    </location>
</feature>
<feature type="compositionally biased region" description="Basic and acidic residues" evidence="1">
    <location>
        <begin position="694"/>
        <end position="707"/>
    </location>
</feature>
<feature type="compositionally biased region" description="Basic and acidic residues" evidence="1">
    <location>
        <begin position="362"/>
        <end position="378"/>
    </location>
</feature>
<gene>
    <name evidence="3" type="ORF">STEHIDRAFT_150572</name>
</gene>
<feature type="compositionally biased region" description="Basic and acidic residues" evidence="1">
    <location>
        <begin position="182"/>
        <end position="199"/>
    </location>
</feature>
<dbReference type="KEGG" id="shs:STEHIDRAFT_150572"/>
<dbReference type="GeneID" id="18800074"/>
<name>R7RYG4_STEHR</name>
<feature type="compositionally biased region" description="Basic and acidic residues" evidence="1">
    <location>
        <begin position="643"/>
        <end position="682"/>
    </location>
</feature>
<dbReference type="OrthoDB" id="185618at2759"/>
<sequence>MSEPDTPPKVDEQGSVQEDDVEQDDDLKLSRKREREISQEPATPQREEDDEEDADARAARRDRDVRSPTKKNRTNLASTAESNEEDDFVLVNDRPHDNGSDEDDEEEEEEDENIDADDGPGSTQPVSGSPPHETKMRQISQGVEDISWRQQQGARNSTESLIKVDAPTTPAAADDIEEAGEDASHDDSASAELHDHSMDGPELLSAAIPAHGSSSEENLDVHIPDAERSPQPPAMDIHPDESAPIPMPAYSTLHKPTPAPAEHVDIPEDSVDKPISQKRKLEERAASLAPTEPASPPPAPPSTLPPSIPPGEEKDADVEMPKKEDAAKSDEAPTKRPRDDADKDDNPRETKRPSPPPVPAETKPKERAKSTSSSRERAASGSSSTTTAAAAPTTTPATAKPPVSAPDSEKVTKPAPAPTPSGGGFLAYASAASPFASVKGPNLFGSSSKSPSPWSTASSSHTATNGSATTSATPPTTASASSPSAGSKRKTGFEAFVGSSSPFSSAKSSSGIDRPKSPLARSKSPGSGHGRRGSGSSVGGVFGGGGSVFGSTPGGSSVFGNSAGTGTGNNGAGGGFGAYAKGGAQGFAIPAAKRARAGSPIGNGSETSLADPETSSAKKEERERSESRNGRKSEEGSDEGVDGDEKDKDKNEESRRSESRTREGSTFGEKLRAERDSDKEIADGENEDGYVWGEGRKKGTLEEKETVTGEEDEETVHHVRGKLYFLTSDNAWKERGTGTLRVNVRRADGRGARLLMRKEAVYAVILNVPLFKGMKCFIAADPRFLRFSVIEEGKTTHYNLRVASAKAASDLLDEINANIPSGTNTPAPELESAV</sequence>
<dbReference type="SMART" id="SM00160">
    <property type="entry name" value="RanBD"/>
    <property type="match status" value="1"/>
</dbReference>
<feature type="compositionally biased region" description="Basic and acidic residues" evidence="1">
    <location>
        <begin position="219"/>
        <end position="228"/>
    </location>
</feature>
<feature type="compositionally biased region" description="Basic and acidic residues" evidence="1">
    <location>
        <begin position="616"/>
        <end position="635"/>
    </location>
</feature>
<accession>R7RYG4</accession>
<feature type="compositionally biased region" description="Basic and acidic residues" evidence="1">
    <location>
        <begin position="26"/>
        <end position="38"/>
    </location>
</feature>
<dbReference type="EMBL" id="JH687398">
    <property type="protein sequence ID" value="EIM80369.1"/>
    <property type="molecule type" value="Genomic_DNA"/>
</dbReference>
<organism evidence="3 4">
    <name type="scientific">Stereum hirsutum (strain FP-91666)</name>
    <name type="common">White-rot fungus</name>
    <dbReference type="NCBI Taxonomy" id="721885"/>
    <lineage>
        <taxon>Eukaryota</taxon>
        <taxon>Fungi</taxon>
        <taxon>Dikarya</taxon>
        <taxon>Basidiomycota</taxon>
        <taxon>Agaricomycotina</taxon>
        <taxon>Agaricomycetes</taxon>
        <taxon>Russulales</taxon>
        <taxon>Stereaceae</taxon>
        <taxon>Stereum</taxon>
    </lineage>
</organism>
<feature type="region of interest" description="Disordered" evidence="1">
    <location>
        <begin position="1"/>
        <end position="714"/>
    </location>
</feature>
<feature type="compositionally biased region" description="Polar residues" evidence="1">
    <location>
        <begin position="148"/>
        <end position="160"/>
    </location>
</feature>
<feature type="compositionally biased region" description="Basic and acidic residues" evidence="1">
    <location>
        <begin position="55"/>
        <end position="67"/>
    </location>
</feature>
<dbReference type="PANTHER" id="PTHR38697">
    <property type="entry name" value="NUCLEAR PORE COMPLEX PROTEIN SIMILAR TO S. CEREVISIAE NUP2 (EUROFUNG)"/>
    <property type="match status" value="1"/>
</dbReference>
<dbReference type="PANTHER" id="PTHR38697:SF1">
    <property type="entry name" value="NUCLEAR PORE COMPLEX PROTEIN SIMILAR TO S. CEREVISIAE NUP2 (EUROFUNG)"/>
    <property type="match status" value="1"/>
</dbReference>
<proteinExistence type="predicted"/>
<feature type="domain" description="RanBD1" evidence="2">
    <location>
        <begin position="701"/>
        <end position="775"/>
    </location>
</feature>
<dbReference type="InterPro" id="IPR053074">
    <property type="entry name" value="NPC_Nucleoporin"/>
</dbReference>
<dbReference type="InterPro" id="IPR000156">
    <property type="entry name" value="Ran_bind_dom"/>
</dbReference>
<protein>
    <recommendedName>
        <fullName evidence="2">RanBD1 domain-containing protein</fullName>
    </recommendedName>
</protein>
<dbReference type="Pfam" id="PF00638">
    <property type="entry name" value="Ran_BP1"/>
    <property type="match status" value="1"/>
</dbReference>
<dbReference type="SUPFAM" id="SSF50729">
    <property type="entry name" value="PH domain-like"/>
    <property type="match status" value="1"/>
</dbReference>